<dbReference type="EMBL" id="WESC01000005">
    <property type="protein sequence ID" value="KAB7740847.1"/>
    <property type="molecule type" value="Genomic_DNA"/>
</dbReference>
<feature type="compositionally biased region" description="Polar residues" evidence="1">
    <location>
        <begin position="434"/>
        <end position="445"/>
    </location>
</feature>
<accession>A0A6N6VIZ6</accession>
<evidence type="ECO:0000256" key="1">
    <source>
        <dbReference type="SAM" id="MobiDB-lite"/>
    </source>
</evidence>
<feature type="compositionally biased region" description="Basic and acidic residues" evidence="1">
    <location>
        <begin position="366"/>
        <end position="375"/>
    </location>
</feature>
<gene>
    <name evidence="4" type="ORF">F2P47_07320</name>
</gene>
<proteinExistence type="predicted"/>
<feature type="domain" description="DUF5666" evidence="3">
    <location>
        <begin position="152"/>
        <end position="214"/>
    </location>
</feature>
<feature type="compositionally biased region" description="Low complexity" evidence="1">
    <location>
        <begin position="447"/>
        <end position="459"/>
    </location>
</feature>
<keyword evidence="2" id="KW-0472">Membrane</keyword>
<feature type="region of interest" description="Disordered" evidence="1">
    <location>
        <begin position="363"/>
        <end position="467"/>
    </location>
</feature>
<keyword evidence="2" id="KW-0812">Transmembrane</keyword>
<dbReference type="AlphaFoldDB" id="A0A6N6VIZ6"/>
<dbReference type="Proteomes" id="UP000468901">
    <property type="component" value="Unassembled WGS sequence"/>
</dbReference>
<feature type="transmembrane region" description="Helical" evidence="2">
    <location>
        <begin position="7"/>
        <end position="26"/>
    </location>
</feature>
<feature type="domain" description="DUF5666" evidence="3">
    <location>
        <begin position="85"/>
        <end position="131"/>
    </location>
</feature>
<evidence type="ECO:0000313" key="4">
    <source>
        <dbReference type="EMBL" id="KAB7740847.1"/>
    </source>
</evidence>
<evidence type="ECO:0000259" key="3">
    <source>
        <dbReference type="Pfam" id="PF18914"/>
    </source>
</evidence>
<dbReference type="Pfam" id="PF18914">
    <property type="entry name" value="DUF5666"/>
    <property type="match status" value="2"/>
</dbReference>
<protein>
    <recommendedName>
        <fullName evidence="3">DUF5666 domain-containing protein</fullName>
    </recommendedName>
</protein>
<sequence>MTKIRIGAYALYVAAFIFFGITITAAESGTTNSGSGVGGTGINGAESGGIGGTGISDRPGGGIGGTGISNGEGGGIGGTGITGYGAIQAFGSIFVNGREYAIQPNTMIRVDGVPATRASLQLGEIVLVHGVAGETARSGSAASIDIHHALVGRIETVNANGSQLTILGQRVFAAPGIRISDEKDKALSLADVKTGDLVAVSALQRADGIWMAQRLDRVAGASAAPAVQHFVLEGTVSAWDRLQARLQIAGATMNISPASAPSPIEPGTLVRVEGVYTPQGLKAESIRPTALDLGQKGTRVEMLGFYSPASTGASAITANGVTALIEGGAVGHIPVATDKAVVVIGTVAQPGVIRINGIEYPNTVEPEQKRGENGKGNENQNSGEGGQGTESTQEGEQPEAIQPEAEHPEVEQPEVESPDVASPEISTPDVATPDVSTPEVSTPDISTPEIEAPEVAPPEIETPEPSP</sequence>
<name>A0A6N6VIZ6_9HYPH</name>
<dbReference type="InterPro" id="IPR043724">
    <property type="entry name" value="DUF5666"/>
</dbReference>
<organism evidence="4 5">
    <name type="scientific">Parvibaculum sedimenti</name>
    <dbReference type="NCBI Taxonomy" id="2608632"/>
    <lineage>
        <taxon>Bacteria</taxon>
        <taxon>Pseudomonadati</taxon>
        <taxon>Pseudomonadota</taxon>
        <taxon>Alphaproteobacteria</taxon>
        <taxon>Hyphomicrobiales</taxon>
        <taxon>Parvibaculaceae</taxon>
        <taxon>Parvibaculum</taxon>
    </lineage>
</organism>
<comment type="caution">
    <text evidence="4">The sequence shown here is derived from an EMBL/GenBank/DDBJ whole genome shotgun (WGS) entry which is preliminary data.</text>
</comment>
<reference evidence="4 5" key="1">
    <citation type="submission" date="2019-09" db="EMBL/GenBank/DDBJ databases">
        <title>Parvibaculum sedimenti sp. nov., isolated from sediment.</title>
        <authorList>
            <person name="Wang Y."/>
        </authorList>
    </citation>
    <scope>NUCLEOTIDE SEQUENCE [LARGE SCALE GENOMIC DNA]</scope>
    <source>
        <strain evidence="4 5">HXT-9</strain>
    </source>
</reference>
<evidence type="ECO:0000256" key="2">
    <source>
        <dbReference type="SAM" id="Phobius"/>
    </source>
</evidence>
<feature type="compositionally biased region" description="Low complexity" evidence="1">
    <location>
        <begin position="389"/>
        <end position="399"/>
    </location>
</feature>
<evidence type="ECO:0000313" key="5">
    <source>
        <dbReference type="Proteomes" id="UP000468901"/>
    </source>
</evidence>
<dbReference type="RefSeq" id="WP_152215688.1">
    <property type="nucleotide sequence ID" value="NZ_JBAQYD010000400.1"/>
</dbReference>
<keyword evidence="2" id="KW-1133">Transmembrane helix</keyword>
<keyword evidence="5" id="KW-1185">Reference proteome</keyword>